<keyword evidence="3" id="KW-1185">Reference proteome</keyword>
<feature type="compositionally biased region" description="Basic residues" evidence="1">
    <location>
        <begin position="39"/>
        <end position="59"/>
    </location>
</feature>
<gene>
    <name evidence="2" type="ORF">EDE15_0661</name>
</gene>
<comment type="caution">
    <text evidence="2">The sequence shown here is derived from an EMBL/GenBank/DDBJ whole genome shotgun (WGS) entry which is preliminary data.</text>
</comment>
<sequence>MTEPKRYQCRHIFTDGHSCGSPCLRHEDFCYYHHTTRRRPLRNPSHTHRRHHHRPRTRPPRPSIRVRPGHRRWPSQEHHAPTPRPVRPRQTHPRTQTPNPPHPTSHSRKPTNSIGVIGANRCYAFSPSIRVYPCKSAVALPGATSSTRKEDLRNHKINLWQSRLSKGRSPR</sequence>
<evidence type="ECO:0000313" key="3">
    <source>
        <dbReference type="Proteomes" id="UP000269669"/>
    </source>
</evidence>
<evidence type="ECO:0000256" key="1">
    <source>
        <dbReference type="SAM" id="MobiDB-lite"/>
    </source>
</evidence>
<dbReference type="EMBL" id="RSDW01000001">
    <property type="protein sequence ID" value="RSL15183.1"/>
    <property type="molecule type" value="Genomic_DNA"/>
</dbReference>
<dbReference type="AlphaFoldDB" id="A0A428ME74"/>
<organism evidence="2 3">
    <name type="scientific">Edaphobacter aggregans</name>
    <dbReference type="NCBI Taxonomy" id="570835"/>
    <lineage>
        <taxon>Bacteria</taxon>
        <taxon>Pseudomonadati</taxon>
        <taxon>Acidobacteriota</taxon>
        <taxon>Terriglobia</taxon>
        <taxon>Terriglobales</taxon>
        <taxon>Acidobacteriaceae</taxon>
        <taxon>Edaphobacter</taxon>
    </lineage>
</organism>
<protein>
    <submittedName>
        <fullName evidence="2">Uncharacterized protein</fullName>
    </submittedName>
</protein>
<proteinExistence type="predicted"/>
<dbReference type="Proteomes" id="UP000269669">
    <property type="component" value="Unassembled WGS sequence"/>
</dbReference>
<feature type="region of interest" description="Disordered" evidence="1">
    <location>
        <begin position="39"/>
        <end position="113"/>
    </location>
</feature>
<accession>A0A428ME74</accession>
<evidence type="ECO:0000313" key="2">
    <source>
        <dbReference type="EMBL" id="RSL15183.1"/>
    </source>
</evidence>
<reference evidence="2 3" key="1">
    <citation type="submission" date="2018-12" db="EMBL/GenBank/DDBJ databases">
        <title>Sequencing of bacterial isolates from soil warming experiment in Harvard Forest, Massachusetts, USA.</title>
        <authorList>
            <person name="Deangelis K."/>
        </authorList>
    </citation>
    <scope>NUCLEOTIDE SEQUENCE [LARGE SCALE GENOMIC DNA]</scope>
    <source>
        <strain evidence="2 3">EB153</strain>
    </source>
</reference>
<name>A0A428ME74_9BACT</name>